<organism evidence="1 2">
    <name type="scientific">Paramuricea clavata</name>
    <name type="common">Red gorgonian</name>
    <name type="synonym">Violescent sea-whip</name>
    <dbReference type="NCBI Taxonomy" id="317549"/>
    <lineage>
        <taxon>Eukaryota</taxon>
        <taxon>Metazoa</taxon>
        <taxon>Cnidaria</taxon>
        <taxon>Anthozoa</taxon>
        <taxon>Octocorallia</taxon>
        <taxon>Malacalcyonacea</taxon>
        <taxon>Plexauridae</taxon>
        <taxon>Paramuricea</taxon>
    </lineage>
</organism>
<evidence type="ECO:0000313" key="1">
    <source>
        <dbReference type="EMBL" id="CAB3989971.1"/>
    </source>
</evidence>
<dbReference type="PANTHER" id="PTHR46957:SF1">
    <property type="entry name" value="PHOSPHATIDYLINOSITOL PHOSPHATASE PTPRQ"/>
    <property type="match status" value="1"/>
</dbReference>
<proteinExistence type="predicted"/>
<feature type="non-terminal residue" evidence="1">
    <location>
        <position position="1"/>
    </location>
</feature>
<dbReference type="InterPro" id="IPR013783">
    <property type="entry name" value="Ig-like_fold"/>
</dbReference>
<dbReference type="PROSITE" id="PS50853">
    <property type="entry name" value="FN3"/>
    <property type="match status" value="1"/>
</dbReference>
<gene>
    <name evidence="1" type="ORF">PACLA_8A089674</name>
</gene>
<dbReference type="Proteomes" id="UP001152795">
    <property type="component" value="Unassembled WGS sequence"/>
</dbReference>
<keyword evidence="2" id="KW-1185">Reference proteome</keyword>
<name>A0A6S7H0H1_PARCT</name>
<reference evidence="1" key="1">
    <citation type="submission" date="2020-04" db="EMBL/GenBank/DDBJ databases">
        <authorList>
            <person name="Alioto T."/>
            <person name="Alioto T."/>
            <person name="Gomez Garrido J."/>
        </authorList>
    </citation>
    <scope>NUCLEOTIDE SEQUENCE</scope>
    <source>
        <strain evidence="1">A484AB</strain>
    </source>
</reference>
<dbReference type="Gene3D" id="2.60.40.10">
    <property type="entry name" value="Immunoglobulins"/>
    <property type="match status" value="1"/>
</dbReference>
<dbReference type="AlphaFoldDB" id="A0A6S7H0H1"/>
<sequence>PSGPPLNIKTSSRSASSLSFTWDPPEKDKQNGVIISYTACVSHSENGPCFKIYITSEREWIVRNLNVSTKYYVRVLSSNKVGSSAYSQSEGFFTNGRAGKKATEMTPSTLTFSLEIPSKTFVYFYVVALKLKDGKKPTSFDSYQNNELVTYAEAIKSTNSKPYIAAVVASSGVYENMFILGDGRNTSNPTSRKRRSTTSDYYNGPLEPGTSYSIFQRIVLNDKVHMVLVGYHTLKVKLSLSICLKKKTSDISQDNLNYL</sequence>
<dbReference type="Pfam" id="PF00041">
    <property type="entry name" value="fn3"/>
    <property type="match status" value="1"/>
</dbReference>
<protein>
    <submittedName>
        <fullName evidence="1">Receptor-type tyrosine- phosphatase delta</fullName>
    </submittedName>
</protein>
<evidence type="ECO:0000313" key="2">
    <source>
        <dbReference type="Proteomes" id="UP001152795"/>
    </source>
</evidence>
<dbReference type="InterPro" id="IPR003961">
    <property type="entry name" value="FN3_dom"/>
</dbReference>
<dbReference type="PANTHER" id="PTHR46957">
    <property type="entry name" value="CYTOKINE RECEPTOR"/>
    <property type="match status" value="1"/>
</dbReference>
<keyword evidence="1" id="KW-0675">Receptor</keyword>
<dbReference type="InterPro" id="IPR050713">
    <property type="entry name" value="RTP_Phos/Ushers"/>
</dbReference>
<dbReference type="OrthoDB" id="5981886at2759"/>
<dbReference type="InterPro" id="IPR036116">
    <property type="entry name" value="FN3_sf"/>
</dbReference>
<dbReference type="SUPFAM" id="SSF49265">
    <property type="entry name" value="Fibronectin type III"/>
    <property type="match status" value="1"/>
</dbReference>
<accession>A0A6S7H0H1</accession>
<dbReference type="GO" id="GO:0043235">
    <property type="term" value="C:receptor complex"/>
    <property type="evidence" value="ECO:0007669"/>
    <property type="project" value="TreeGrafter"/>
</dbReference>
<dbReference type="EMBL" id="CACRXK020001578">
    <property type="protein sequence ID" value="CAB3989971.1"/>
    <property type="molecule type" value="Genomic_DNA"/>
</dbReference>
<dbReference type="SMART" id="SM00060">
    <property type="entry name" value="FN3"/>
    <property type="match status" value="1"/>
</dbReference>
<dbReference type="CDD" id="cd00063">
    <property type="entry name" value="FN3"/>
    <property type="match status" value="1"/>
</dbReference>
<comment type="caution">
    <text evidence="1">The sequence shown here is derived from an EMBL/GenBank/DDBJ whole genome shotgun (WGS) entry which is preliminary data.</text>
</comment>